<evidence type="ECO:0000313" key="2">
    <source>
        <dbReference type="EMBL" id="PUZ50828.1"/>
    </source>
</evidence>
<feature type="region of interest" description="Disordered" evidence="1">
    <location>
        <begin position="43"/>
        <end position="111"/>
    </location>
</feature>
<organism evidence="2 3">
    <name type="scientific">Panicum hallii var. hallii</name>
    <dbReference type="NCBI Taxonomy" id="1504633"/>
    <lineage>
        <taxon>Eukaryota</taxon>
        <taxon>Viridiplantae</taxon>
        <taxon>Streptophyta</taxon>
        <taxon>Embryophyta</taxon>
        <taxon>Tracheophyta</taxon>
        <taxon>Spermatophyta</taxon>
        <taxon>Magnoliopsida</taxon>
        <taxon>Liliopsida</taxon>
        <taxon>Poales</taxon>
        <taxon>Poaceae</taxon>
        <taxon>PACMAD clade</taxon>
        <taxon>Panicoideae</taxon>
        <taxon>Panicodae</taxon>
        <taxon>Paniceae</taxon>
        <taxon>Panicinae</taxon>
        <taxon>Panicum</taxon>
        <taxon>Panicum sect. Panicum</taxon>
    </lineage>
</organism>
<dbReference type="AlphaFoldDB" id="A0A2T7D5G6"/>
<sequence>MIPTSVFHLPVTRGLLPPPHEAPVAGRSLPPVSLAAPPSLPCHWPSLLPSQRRRPCRSLPPVPRRRPLEPPHASPPGARRQAHPGRAPHMPRNRRRPRAPRRSTATRRSSWWRRIALPVTNGAEFCGFDPRFPHPR</sequence>
<accession>A0A2T7D5G6</accession>
<feature type="compositionally biased region" description="Basic residues" evidence="1">
    <location>
        <begin position="89"/>
        <end position="105"/>
    </location>
</feature>
<name>A0A2T7D5G6_9POAL</name>
<evidence type="ECO:0000256" key="1">
    <source>
        <dbReference type="SAM" id="MobiDB-lite"/>
    </source>
</evidence>
<dbReference type="Gramene" id="PUZ50828">
    <property type="protein sequence ID" value="PUZ50828"/>
    <property type="gene ID" value="GQ55_6G093300"/>
</dbReference>
<proteinExistence type="predicted"/>
<reference evidence="2 3" key="1">
    <citation type="submission" date="2018-04" db="EMBL/GenBank/DDBJ databases">
        <title>WGS assembly of Panicum hallii var. hallii HAL2.</title>
        <authorList>
            <person name="Lovell J."/>
            <person name="Jenkins J."/>
            <person name="Lowry D."/>
            <person name="Mamidi S."/>
            <person name="Sreedasyam A."/>
            <person name="Weng X."/>
            <person name="Barry K."/>
            <person name="Bonette J."/>
            <person name="Campitelli B."/>
            <person name="Daum C."/>
            <person name="Gordon S."/>
            <person name="Gould B."/>
            <person name="Lipzen A."/>
            <person name="MacQueen A."/>
            <person name="Palacio-Mejia J."/>
            <person name="Plott C."/>
            <person name="Shakirov E."/>
            <person name="Shu S."/>
            <person name="Yoshinaga Y."/>
            <person name="Zane M."/>
            <person name="Rokhsar D."/>
            <person name="Grimwood J."/>
            <person name="Schmutz J."/>
            <person name="Juenger T."/>
        </authorList>
    </citation>
    <scope>NUCLEOTIDE SEQUENCE [LARGE SCALE GENOMIC DNA]</scope>
    <source>
        <strain evidence="3">cv. HAL2</strain>
    </source>
</reference>
<gene>
    <name evidence="2" type="ORF">GQ55_6G093300</name>
</gene>
<dbReference type="Proteomes" id="UP000244336">
    <property type="component" value="Chromosome 6"/>
</dbReference>
<protein>
    <submittedName>
        <fullName evidence="2">Uncharacterized protein</fullName>
    </submittedName>
</protein>
<evidence type="ECO:0000313" key="3">
    <source>
        <dbReference type="Proteomes" id="UP000244336"/>
    </source>
</evidence>
<dbReference type="EMBL" id="CM009754">
    <property type="protein sequence ID" value="PUZ50828.1"/>
    <property type="molecule type" value="Genomic_DNA"/>
</dbReference>
<keyword evidence="3" id="KW-1185">Reference proteome</keyword>